<feature type="region of interest" description="Disordered" evidence="1">
    <location>
        <begin position="33"/>
        <end position="54"/>
    </location>
</feature>
<evidence type="ECO:0000256" key="1">
    <source>
        <dbReference type="SAM" id="MobiDB-lite"/>
    </source>
</evidence>
<feature type="compositionally biased region" description="Polar residues" evidence="1">
    <location>
        <begin position="89"/>
        <end position="99"/>
    </location>
</feature>
<proteinExistence type="predicted"/>
<organism evidence="2 3">
    <name type="scientific">Protopolystoma xenopodis</name>
    <dbReference type="NCBI Taxonomy" id="117903"/>
    <lineage>
        <taxon>Eukaryota</taxon>
        <taxon>Metazoa</taxon>
        <taxon>Spiralia</taxon>
        <taxon>Lophotrochozoa</taxon>
        <taxon>Platyhelminthes</taxon>
        <taxon>Monogenea</taxon>
        <taxon>Polyopisthocotylea</taxon>
        <taxon>Polystomatidea</taxon>
        <taxon>Polystomatidae</taxon>
        <taxon>Protopolystoma</taxon>
    </lineage>
</organism>
<keyword evidence="3" id="KW-1185">Reference proteome</keyword>
<dbReference type="EMBL" id="CAAALY010042955">
    <property type="protein sequence ID" value="VEL19726.1"/>
    <property type="molecule type" value="Genomic_DNA"/>
</dbReference>
<accession>A0A3S5A4M9</accession>
<name>A0A3S5A4M9_9PLAT</name>
<sequence>MASTTSATPILDPVLRSEPMVVNLTSDAGGGSYATSTGLLTSAPGVDGPSPESLSATLLSTAPSEPGLLGILPRSTSETVVASSHYKSVANSSSTLHSGDSSKQKDSNLKPVGSGDILLYPTPLPVAFPLSQFGQSAREVSSAVNDEVLPAGPVPEALENSTSANRGISSVGGDSTLLVGPSVGQSGLQVLGLTGNSDLAVYLSQMNLASGVQGPSTAAYGVGVNCLY</sequence>
<gene>
    <name evidence="2" type="ORF">PXEA_LOCUS13166</name>
</gene>
<evidence type="ECO:0000313" key="3">
    <source>
        <dbReference type="Proteomes" id="UP000784294"/>
    </source>
</evidence>
<evidence type="ECO:0000313" key="2">
    <source>
        <dbReference type="EMBL" id="VEL19726.1"/>
    </source>
</evidence>
<comment type="caution">
    <text evidence="2">The sequence shown here is derived from an EMBL/GenBank/DDBJ whole genome shotgun (WGS) entry which is preliminary data.</text>
</comment>
<dbReference type="Proteomes" id="UP000784294">
    <property type="component" value="Unassembled WGS sequence"/>
</dbReference>
<dbReference type="AlphaFoldDB" id="A0A3S5A4M9"/>
<protein>
    <submittedName>
        <fullName evidence="2">Uncharacterized protein</fullName>
    </submittedName>
</protein>
<feature type="region of interest" description="Disordered" evidence="1">
    <location>
        <begin position="89"/>
        <end position="110"/>
    </location>
</feature>
<reference evidence="2" key="1">
    <citation type="submission" date="2018-11" db="EMBL/GenBank/DDBJ databases">
        <authorList>
            <consortium name="Pathogen Informatics"/>
        </authorList>
    </citation>
    <scope>NUCLEOTIDE SEQUENCE</scope>
</reference>